<gene>
    <name evidence="1" type="ORF">METZ01_LOCUS206950</name>
</gene>
<organism evidence="1">
    <name type="scientific">marine metagenome</name>
    <dbReference type="NCBI Taxonomy" id="408172"/>
    <lineage>
        <taxon>unclassified sequences</taxon>
        <taxon>metagenomes</taxon>
        <taxon>ecological metagenomes</taxon>
    </lineage>
</organism>
<dbReference type="EMBL" id="UINC01046286">
    <property type="protein sequence ID" value="SVB54096.1"/>
    <property type="molecule type" value="Genomic_DNA"/>
</dbReference>
<protein>
    <recommendedName>
        <fullName evidence="2">VOC domain-containing protein</fullName>
    </recommendedName>
</protein>
<evidence type="ECO:0000313" key="1">
    <source>
        <dbReference type="EMBL" id="SVB54096.1"/>
    </source>
</evidence>
<dbReference type="Gene3D" id="3.10.180.10">
    <property type="entry name" value="2,3-Dihydroxybiphenyl 1,2-Dioxygenase, domain 1"/>
    <property type="match status" value="1"/>
</dbReference>
<reference evidence="1" key="1">
    <citation type="submission" date="2018-05" db="EMBL/GenBank/DDBJ databases">
        <authorList>
            <person name="Lanie J.A."/>
            <person name="Ng W.-L."/>
            <person name="Kazmierczak K.M."/>
            <person name="Andrzejewski T.M."/>
            <person name="Davidsen T.M."/>
            <person name="Wayne K.J."/>
            <person name="Tettelin H."/>
            <person name="Glass J.I."/>
            <person name="Rusch D."/>
            <person name="Podicherti R."/>
            <person name="Tsui H.-C.T."/>
            <person name="Winkler M.E."/>
        </authorList>
    </citation>
    <scope>NUCLEOTIDE SEQUENCE</scope>
</reference>
<dbReference type="AlphaFoldDB" id="A0A382ETG0"/>
<name>A0A382ETG0_9ZZZZ</name>
<proteinExistence type="predicted"/>
<dbReference type="InterPro" id="IPR029068">
    <property type="entry name" value="Glyas_Bleomycin-R_OHBP_Dase"/>
</dbReference>
<dbReference type="PANTHER" id="PTHR35006:SF1">
    <property type="entry name" value="BLL2941 PROTEIN"/>
    <property type="match status" value="1"/>
</dbReference>
<evidence type="ECO:0008006" key="2">
    <source>
        <dbReference type="Google" id="ProtNLM"/>
    </source>
</evidence>
<sequence>MAANIGGYISIGTNNLEAAREFYDKLFEPMGIKSFRGNDRSYFYRFETTDTYFAVFVPFDGKEATVGNGSMTGITFDSSEEVDQIYKIAIESGAIDEGKPEQKMATFYGGYIR</sequence>
<accession>A0A382ETG0</accession>
<dbReference type="PANTHER" id="PTHR35006">
    <property type="entry name" value="GLYOXALASE FAMILY PROTEIN (AFU_ORTHOLOGUE AFUA_5G14830)"/>
    <property type="match status" value="1"/>
</dbReference>
<dbReference type="SUPFAM" id="SSF54593">
    <property type="entry name" value="Glyoxalase/Bleomycin resistance protein/Dihydroxybiphenyl dioxygenase"/>
    <property type="match status" value="1"/>
</dbReference>
<feature type="non-terminal residue" evidence="1">
    <location>
        <position position="113"/>
    </location>
</feature>